<dbReference type="PROSITE" id="PS00941">
    <property type="entry name" value="CARBOXYLESTERASE_B_2"/>
    <property type="match status" value="1"/>
</dbReference>
<dbReference type="InterPro" id="IPR019819">
    <property type="entry name" value="Carboxylesterase_B_CS"/>
</dbReference>
<sequence>MLVLFINRPPKDKKTPSCGRRRLAVGSLVYKVCGVGRHSVMLLLVVALQAVGASPQIVSTPSGQYRGYQLTSNSGRPFQAFSGIRYALPPVGHFRFQEPLPMHDTDEILDAMNEGSPCLQIDSLDSSDQVIGDEDCLYLNVYTPSISNGTYPVLFWIHGGSWKWGSGSSSMYGPGAMLDKDVVLVTINYRLGPLGFSSLEDDTHPGNMGLKDQLAALHWTHRNIHAFGGDPDRITAAGQSAGAASVYFLMNAPAAQGLLVGGIAQSGSWLSPWAVGTPGSIREKTLKLAQLADCKGKTSRAVMSCLLDVPGKKLIEAVKNFGLLEQELLPFRPVIEPKGGIIVEDPWITVPTPLPMLTGFTSAEGAFVAVILSQGGGLLITILDQAFDRFAPDMLMYADTASSPSIVTNAIRNFYLGETNITGKNLGPVIDMVSDAWIIFPVHESALRQTGPVYGYMFDHRGASDVVHVLGSKQDFGVSHGDDIPYLFNTEKLNIQTIGNEADKNTSRHLVEIWANFATTGRPFMDGLEWYQLDDGGYMVISENFSQGPVLSDRIDFWSSLPYRDKVKPKHGDYIPDYSTESFEIL</sequence>
<name>A0A9P0ML58_NEZVI</name>
<gene>
    <name evidence="3" type="ORF">NEZAVI_LOCUS5926</name>
</gene>
<dbReference type="InterPro" id="IPR002018">
    <property type="entry name" value="CarbesteraseB"/>
</dbReference>
<feature type="domain" description="Carboxylesterase type B" evidence="2">
    <location>
        <begin position="55"/>
        <end position="546"/>
    </location>
</feature>
<proteinExistence type="predicted"/>
<dbReference type="SUPFAM" id="SSF53474">
    <property type="entry name" value="alpha/beta-Hydrolases"/>
    <property type="match status" value="1"/>
</dbReference>
<dbReference type="InterPro" id="IPR050309">
    <property type="entry name" value="Type-B_Carboxylest/Lipase"/>
</dbReference>
<accession>A0A9P0ML58</accession>
<dbReference type="InterPro" id="IPR029058">
    <property type="entry name" value="AB_hydrolase_fold"/>
</dbReference>
<evidence type="ECO:0000256" key="1">
    <source>
        <dbReference type="ARBA" id="ARBA00023180"/>
    </source>
</evidence>
<dbReference type="EMBL" id="OV725079">
    <property type="protein sequence ID" value="CAH1395696.1"/>
    <property type="molecule type" value="Genomic_DNA"/>
</dbReference>
<reference evidence="3" key="1">
    <citation type="submission" date="2022-01" db="EMBL/GenBank/DDBJ databases">
        <authorList>
            <person name="King R."/>
        </authorList>
    </citation>
    <scope>NUCLEOTIDE SEQUENCE</scope>
</reference>
<evidence type="ECO:0000313" key="3">
    <source>
        <dbReference type="EMBL" id="CAH1395696.1"/>
    </source>
</evidence>
<keyword evidence="1" id="KW-0325">Glycoprotein</keyword>
<protein>
    <recommendedName>
        <fullName evidence="2">Carboxylesterase type B domain-containing protein</fullName>
    </recommendedName>
</protein>
<dbReference type="OrthoDB" id="19653at2759"/>
<organism evidence="3 4">
    <name type="scientific">Nezara viridula</name>
    <name type="common">Southern green stink bug</name>
    <name type="synonym">Cimex viridulus</name>
    <dbReference type="NCBI Taxonomy" id="85310"/>
    <lineage>
        <taxon>Eukaryota</taxon>
        <taxon>Metazoa</taxon>
        <taxon>Ecdysozoa</taxon>
        <taxon>Arthropoda</taxon>
        <taxon>Hexapoda</taxon>
        <taxon>Insecta</taxon>
        <taxon>Pterygota</taxon>
        <taxon>Neoptera</taxon>
        <taxon>Paraneoptera</taxon>
        <taxon>Hemiptera</taxon>
        <taxon>Heteroptera</taxon>
        <taxon>Panheteroptera</taxon>
        <taxon>Pentatomomorpha</taxon>
        <taxon>Pentatomoidea</taxon>
        <taxon>Pentatomidae</taxon>
        <taxon>Pentatominae</taxon>
        <taxon>Nezara</taxon>
    </lineage>
</organism>
<dbReference type="Gene3D" id="3.40.50.1820">
    <property type="entry name" value="alpha/beta hydrolase"/>
    <property type="match status" value="1"/>
</dbReference>
<dbReference type="Proteomes" id="UP001152798">
    <property type="component" value="Chromosome 3"/>
</dbReference>
<dbReference type="PANTHER" id="PTHR11559">
    <property type="entry name" value="CARBOXYLESTERASE"/>
    <property type="match status" value="1"/>
</dbReference>
<dbReference type="Pfam" id="PF00135">
    <property type="entry name" value="COesterase"/>
    <property type="match status" value="1"/>
</dbReference>
<evidence type="ECO:0000313" key="4">
    <source>
        <dbReference type="Proteomes" id="UP001152798"/>
    </source>
</evidence>
<dbReference type="AlphaFoldDB" id="A0A9P0ML58"/>
<keyword evidence="4" id="KW-1185">Reference proteome</keyword>
<evidence type="ECO:0000259" key="2">
    <source>
        <dbReference type="Pfam" id="PF00135"/>
    </source>
</evidence>